<evidence type="ECO:0000313" key="1">
    <source>
        <dbReference type="EMBL" id="AYB32404.1"/>
    </source>
</evidence>
<keyword evidence="2" id="KW-1185">Reference proteome</keyword>
<organism evidence="1 2">
    <name type="scientific">Chryseolinea soli</name>
    <dbReference type="NCBI Taxonomy" id="2321403"/>
    <lineage>
        <taxon>Bacteria</taxon>
        <taxon>Pseudomonadati</taxon>
        <taxon>Bacteroidota</taxon>
        <taxon>Cytophagia</taxon>
        <taxon>Cytophagales</taxon>
        <taxon>Fulvivirgaceae</taxon>
        <taxon>Chryseolinea</taxon>
    </lineage>
</organism>
<dbReference type="KEGG" id="chk:D4L85_18315"/>
<accession>A0A385SN34</accession>
<dbReference type="AlphaFoldDB" id="A0A385SN34"/>
<dbReference type="Proteomes" id="UP000266183">
    <property type="component" value="Chromosome"/>
</dbReference>
<name>A0A385SN34_9BACT</name>
<proteinExistence type="predicted"/>
<dbReference type="EMBL" id="CP032382">
    <property type="protein sequence ID" value="AYB32404.1"/>
    <property type="molecule type" value="Genomic_DNA"/>
</dbReference>
<protein>
    <submittedName>
        <fullName evidence="1">Uncharacterized protein</fullName>
    </submittedName>
</protein>
<evidence type="ECO:0000313" key="2">
    <source>
        <dbReference type="Proteomes" id="UP000266183"/>
    </source>
</evidence>
<sequence length="116" mass="12863">MVNTKRNAKVIKKQETPGVLPIANAISLLHGNCYISVMSTTILEHKTQKSLLDTRLRGCHYDLTKILGLNSLQVSQILNTTLSIYEHNRPFSKASGRQVGNTNLVSSINKALFTKI</sequence>
<reference evidence="2" key="1">
    <citation type="submission" date="2018-09" db="EMBL/GenBank/DDBJ databases">
        <title>Chryseolinea sp. KIS68-18 isolated from soil.</title>
        <authorList>
            <person name="Weon H.-Y."/>
            <person name="Kwon S.-W."/>
            <person name="Lee S.A."/>
        </authorList>
    </citation>
    <scope>NUCLEOTIDE SEQUENCE [LARGE SCALE GENOMIC DNA]</scope>
    <source>
        <strain evidence="2">KIS68-18</strain>
    </source>
</reference>
<gene>
    <name evidence="1" type="ORF">D4L85_18315</name>
</gene>